<keyword evidence="1" id="KW-0472">Membrane</keyword>
<feature type="transmembrane region" description="Helical" evidence="1">
    <location>
        <begin position="12"/>
        <end position="30"/>
    </location>
</feature>
<organism evidence="3 4">
    <name type="scientific">Pedobacter paludis</name>
    <dbReference type="NCBI Taxonomy" id="2203212"/>
    <lineage>
        <taxon>Bacteria</taxon>
        <taxon>Pseudomonadati</taxon>
        <taxon>Bacteroidota</taxon>
        <taxon>Sphingobacteriia</taxon>
        <taxon>Sphingobacteriales</taxon>
        <taxon>Sphingobacteriaceae</taxon>
        <taxon>Pedobacter</taxon>
    </lineage>
</organism>
<dbReference type="RefSeq" id="WP_109932233.1">
    <property type="nucleotide sequence ID" value="NZ_QGNY01000008.1"/>
</dbReference>
<dbReference type="EMBL" id="QGNY01000008">
    <property type="protein sequence ID" value="PWS30219.1"/>
    <property type="molecule type" value="Genomic_DNA"/>
</dbReference>
<keyword evidence="4" id="KW-1185">Reference proteome</keyword>
<gene>
    <name evidence="3" type="ORF">DF947_19875</name>
</gene>
<feature type="transmembrane region" description="Helical" evidence="1">
    <location>
        <begin position="197"/>
        <end position="217"/>
    </location>
</feature>
<evidence type="ECO:0000313" key="3">
    <source>
        <dbReference type="EMBL" id="PWS30219.1"/>
    </source>
</evidence>
<comment type="caution">
    <text evidence="3">The sequence shown here is derived from an EMBL/GenBank/DDBJ whole genome shotgun (WGS) entry which is preliminary data.</text>
</comment>
<dbReference type="InterPro" id="IPR024478">
    <property type="entry name" value="HlyB_4HB_MCP"/>
</dbReference>
<accession>A0A317EWU2</accession>
<protein>
    <recommendedName>
        <fullName evidence="2">Chemotaxis methyl-accepting receptor HlyB-like 4HB MCP domain-containing protein</fullName>
    </recommendedName>
</protein>
<name>A0A317EWU2_9SPHI</name>
<feature type="domain" description="Chemotaxis methyl-accepting receptor HlyB-like 4HB MCP" evidence="2">
    <location>
        <begin position="6"/>
        <end position="183"/>
    </location>
</feature>
<evidence type="ECO:0000259" key="2">
    <source>
        <dbReference type="Pfam" id="PF12729"/>
    </source>
</evidence>
<sequence>MKFAFSLKNKLKIAFLLFCIMCCSLLIRFLEDKSVKKINESFISMYNDRLIPATDLYFIAENLYHKNSIVQNSLGFSERSVHPSVGKLRLAKYNRKIDSVVSKYELTLLVKQEKQHLDDLKSALTHQNVQENKILNLLHHDILEGRKLYETSGGNTSSKSLNSLSVLIKMQSKVGDELIKDSKIFVSGTKVYSTLQVMLAIAIGILIVGIVSASNAVKIQNEKFNLN</sequence>
<keyword evidence="1" id="KW-0812">Transmembrane</keyword>
<dbReference type="OrthoDB" id="1438991at2"/>
<dbReference type="AlphaFoldDB" id="A0A317EWU2"/>
<keyword evidence="1" id="KW-1133">Transmembrane helix</keyword>
<evidence type="ECO:0000256" key="1">
    <source>
        <dbReference type="SAM" id="Phobius"/>
    </source>
</evidence>
<dbReference type="Proteomes" id="UP000245391">
    <property type="component" value="Unassembled WGS sequence"/>
</dbReference>
<reference evidence="4" key="1">
    <citation type="submission" date="2018-05" db="EMBL/GenBank/DDBJ databases">
        <title>Pedobacter paludis sp. nov., isolated from wetland soil.</title>
        <authorList>
            <person name="Zhang Y."/>
        </authorList>
    </citation>
    <scope>NUCLEOTIDE SEQUENCE [LARGE SCALE GENOMIC DNA]</scope>
    <source>
        <strain evidence="4">R-8</strain>
    </source>
</reference>
<proteinExistence type="predicted"/>
<evidence type="ECO:0000313" key="4">
    <source>
        <dbReference type="Proteomes" id="UP000245391"/>
    </source>
</evidence>
<dbReference type="Pfam" id="PF12729">
    <property type="entry name" value="4HB_MCP_1"/>
    <property type="match status" value="1"/>
</dbReference>